<dbReference type="EMBL" id="JADCNM010000006">
    <property type="protein sequence ID" value="KAG0477766.1"/>
    <property type="molecule type" value="Genomic_DNA"/>
</dbReference>
<evidence type="ECO:0000256" key="1">
    <source>
        <dbReference type="ARBA" id="ARBA00022737"/>
    </source>
</evidence>
<dbReference type="InterPro" id="IPR011990">
    <property type="entry name" value="TPR-like_helical_dom_sf"/>
</dbReference>
<organism evidence="4 6">
    <name type="scientific">Vanilla planifolia</name>
    <name type="common">Vanilla</name>
    <dbReference type="NCBI Taxonomy" id="51239"/>
    <lineage>
        <taxon>Eukaryota</taxon>
        <taxon>Viridiplantae</taxon>
        <taxon>Streptophyta</taxon>
        <taxon>Embryophyta</taxon>
        <taxon>Tracheophyta</taxon>
        <taxon>Spermatophyta</taxon>
        <taxon>Magnoliopsida</taxon>
        <taxon>Liliopsida</taxon>
        <taxon>Asparagales</taxon>
        <taxon>Orchidaceae</taxon>
        <taxon>Vanilloideae</taxon>
        <taxon>Vanilleae</taxon>
        <taxon>Vanilla</taxon>
    </lineage>
</organism>
<comment type="caution">
    <text evidence="4">The sequence shown here is derived from an EMBL/GenBank/DDBJ whole genome shotgun (WGS) entry which is preliminary data.</text>
</comment>
<feature type="repeat" description="PPR" evidence="2">
    <location>
        <begin position="196"/>
        <end position="230"/>
    </location>
</feature>
<dbReference type="InterPro" id="IPR002885">
    <property type="entry name" value="PPR_rpt"/>
</dbReference>
<sequence>MFAGYQQFDSFKIWTFWLRMNREAEVSPDQFTFSSVFSGLATGSSLKNGLQAHAQVVKHGFCHDICVGNSLVEMYLKNRNLHGGFKAFDEMPERDVASWTQMAAGFLNCGEPSEALVLIKKMKKAGICPNKFTLATELNACANLASLEEGKKAHGFRVKLGDEVDLCVDNALLDMYSKCGSMKDAWSVFCSMRERSIISWTTIIMGFAHNGLAREALEAYEKMISANVSPNYITFICLLYACSKGGFVDEGLNYFKAMVDDYGIDPGEDHYCCMVDLLGKAGRLTEAEGLILGMPFKPNALVWQTLLASCRFHGEMEIGRRAAEQVLALDKRDPSTYVLISNILAKSSNWDGAERVRELMEQSEVKRVPGSSWM</sequence>
<dbReference type="FunFam" id="1.25.40.10:FF:001681">
    <property type="entry name" value="Pentatricopeptide repeat-containing protein At4g33170 family"/>
    <property type="match status" value="1"/>
</dbReference>
<dbReference type="AlphaFoldDB" id="A0A835QV92"/>
<keyword evidence="1" id="KW-0677">Repeat</keyword>
<keyword evidence="5" id="KW-1185">Reference proteome</keyword>
<dbReference type="EMBL" id="JADCNL010000006">
    <property type="protein sequence ID" value="KAG0476033.1"/>
    <property type="molecule type" value="Genomic_DNA"/>
</dbReference>
<dbReference type="Pfam" id="PF01535">
    <property type="entry name" value="PPR"/>
    <property type="match status" value="1"/>
</dbReference>
<dbReference type="GO" id="GO:0009451">
    <property type="term" value="P:RNA modification"/>
    <property type="evidence" value="ECO:0007669"/>
    <property type="project" value="InterPro"/>
</dbReference>
<name>A0A835QV92_VANPL</name>
<dbReference type="InterPro" id="IPR046848">
    <property type="entry name" value="E_motif"/>
</dbReference>
<evidence type="ECO:0000313" key="4">
    <source>
        <dbReference type="EMBL" id="KAG0477766.1"/>
    </source>
</evidence>
<evidence type="ECO:0008006" key="7">
    <source>
        <dbReference type="Google" id="ProtNLM"/>
    </source>
</evidence>
<dbReference type="Pfam" id="PF13041">
    <property type="entry name" value="PPR_2"/>
    <property type="match status" value="2"/>
</dbReference>
<dbReference type="GO" id="GO:0003723">
    <property type="term" value="F:RNA binding"/>
    <property type="evidence" value="ECO:0007669"/>
    <property type="project" value="InterPro"/>
</dbReference>
<feature type="repeat" description="PPR" evidence="2">
    <location>
        <begin position="95"/>
        <end position="129"/>
    </location>
</feature>
<dbReference type="FunFam" id="1.25.40.10:FF:000073">
    <property type="entry name" value="Pentatricopeptide repeat-containing protein chloroplastic"/>
    <property type="match status" value="1"/>
</dbReference>
<evidence type="ECO:0000256" key="2">
    <source>
        <dbReference type="PROSITE-ProRule" id="PRU00708"/>
    </source>
</evidence>
<protein>
    <recommendedName>
        <fullName evidence="7">Pentatricopeptide repeat-containing protein</fullName>
    </recommendedName>
</protein>
<dbReference type="OrthoDB" id="185373at2759"/>
<dbReference type="PROSITE" id="PS51375">
    <property type="entry name" value="PPR"/>
    <property type="match status" value="3"/>
</dbReference>
<dbReference type="InterPro" id="IPR046960">
    <property type="entry name" value="PPR_At4g14850-like_plant"/>
</dbReference>
<dbReference type="PANTHER" id="PTHR47926">
    <property type="entry name" value="PENTATRICOPEPTIDE REPEAT-CONTAINING PROTEIN"/>
    <property type="match status" value="1"/>
</dbReference>
<dbReference type="Proteomes" id="UP000636800">
    <property type="component" value="Chromosome 6"/>
</dbReference>
<evidence type="ECO:0000313" key="6">
    <source>
        <dbReference type="Proteomes" id="UP000639772"/>
    </source>
</evidence>
<feature type="repeat" description="PPR" evidence="2">
    <location>
        <begin position="165"/>
        <end position="195"/>
    </location>
</feature>
<dbReference type="Pfam" id="PF20431">
    <property type="entry name" value="E_motif"/>
    <property type="match status" value="1"/>
</dbReference>
<dbReference type="PANTHER" id="PTHR47926:SF349">
    <property type="entry name" value="(WILD MALAYSIAN BANANA) HYPOTHETICAL PROTEIN"/>
    <property type="match status" value="1"/>
</dbReference>
<evidence type="ECO:0000313" key="3">
    <source>
        <dbReference type="EMBL" id="KAG0476033.1"/>
    </source>
</evidence>
<dbReference type="Gene3D" id="1.25.40.10">
    <property type="entry name" value="Tetratricopeptide repeat domain"/>
    <property type="match status" value="2"/>
</dbReference>
<gene>
    <name evidence="4" type="ORF">HPP92_012485</name>
    <name evidence="3" type="ORF">HPP92_012874</name>
</gene>
<proteinExistence type="predicted"/>
<evidence type="ECO:0000313" key="5">
    <source>
        <dbReference type="Proteomes" id="UP000636800"/>
    </source>
</evidence>
<dbReference type="Proteomes" id="UP000639772">
    <property type="component" value="Chromosome 6"/>
</dbReference>
<reference evidence="5 6" key="1">
    <citation type="journal article" date="2020" name="Nat. Food">
        <title>A phased Vanilla planifolia genome enables genetic improvement of flavour and production.</title>
        <authorList>
            <person name="Hasing T."/>
            <person name="Tang H."/>
            <person name="Brym M."/>
            <person name="Khazi F."/>
            <person name="Huang T."/>
            <person name="Chambers A.H."/>
        </authorList>
    </citation>
    <scope>NUCLEOTIDE SEQUENCE [LARGE SCALE GENOMIC DNA]</scope>
    <source>
        <tissue evidence="4">Leaf</tissue>
    </source>
</reference>
<accession>A0A835QV92</accession>
<dbReference type="NCBIfam" id="TIGR00756">
    <property type="entry name" value="PPR"/>
    <property type="match status" value="4"/>
</dbReference>